<evidence type="ECO:0000256" key="9">
    <source>
        <dbReference type="ARBA" id="ARBA00023015"/>
    </source>
</evidence>
<dbReference type="PROSITE" id="PS50280">
    <property type="entry name" value="SET"/>
    <property type="match status" value="1"/>
</dbReference>
<evidence type="ECO:0000256" key="3">
    <source>
        <dbReference type="ARBA" id="ARBA00012187"/>
    </source>
</evidence>
<evidence type="ECO:0000256" key="5">
    <source>
        <dbReference type="ARBA" id="ARBA00022603"/>
    </source>
</evidence>
<keyword evidence="4" id="KW-0158">Chromosome</keyword>
<dbReference type="GO" id="GO:0005700">
    <property type="term" value="C:polytene chromosome"/>
    <property type="evidence" value="ECO:0007669"/>
    <property type="project" value="TreeGrafter"/>
</dbReference>
<keyword evidence="16" id="KW-1185">Reference proteome</keyword>
<reference evidence="15 16" key="1">
    <citation type="journal article" date="2015" name="Genome Biol.">
        <title>Comparative genomics of Steinernema reveals deeply conserved gene regulatory networks.</title>
        <authorList>
            <person name="Dillman A.R."/>
            <person name="Macchietto M."/>
            <person name="Porter C.F."/>
            <person name="Rogers A."/>
            <person name="Williams B."/>
            <person name="Antoshechkin I."/>
            <person name="Lee M.M."/>
            <person name="Goodwin Z."/>
            <person name="Lu X."/>
            <person name="Lewis E.E."/>
            <person name="Goodrich-Blair H."/>
            <person name="Stock S.P."/>
            <person name="Adams B.J."/>
            <person name="Sternberg P.W."/>
            <person name="Mortazavi A."/>
        </authorList>
    </citation>
    <scope>NUCLEOTIDE SEQUENCE [LARGE SCALE GENOMIC DNA]</scope>
    <source>
        <strain evidence="15 16">ALL</strain>
    </source>
</reference>
<evidence type="ECO:0000256" key="1">
    <source>
        <dbReference type="ARBA" id="ARBA00004123"/>
    </source>
</evidence>
<comment type="catalytic activity">
    <reaction evidence="12">
        <text>L-lysyl(20)-[histone H4] + S-adenosyl-L-methionine = N(6)-methyl-L-lysyl(20)-[histone H4] + S-adenosyl-L-homocysteine + H(+)</text>
        <dbReference type="Rhea" id="RHEA:60344"/>
        <dbReference type="Rhea" id="RHEA-COMP:15554"/>
        <dbReference type="Rhea" id="RHEA-COMP:15555"/>
        <dbReference type="ChEBI" id="CHEBI:15378"/>
        <dbReference type="ChEBI" id="CHEBI:29969"/>
        <dbReference type="ChEBI" id="CHEBI:57856"/>
        <dbReference type="ChEBI" id="CHEBI:59789"/>
        <dbReference type="ChEBI" id="CHEBI:61929"/>
        <dbReference type="EC" id="2.1.1.361"/>
    </reaction>
</comment>
<dbReference type="GO" id="GO:0140944">
    <property type="term" value="F:histone H4K20 monomethyltransferase activity"/>
    <property type="evidence" value="ECO:0007669"/>
    <property type="project" value="UniProtKB-EC"/>
</dbReference>
<evidence type="ECO:0000256" key="6">
    <source>
        <dbReference type="ARBA" id="ARBA00022679"/>
    </source>
</evidence>
<feature type="region of interest" description="Disordered" evidence="13">
    <location>
        <begin position="45"/>
        <end position="64"/>
    </location>
</feature>
<dbReference type="Pfam" id="PF00856">
    <property type="entry name" value="SET"/>
    <property type="match status" value="1"/>
</dbReference>
<dbReference type="AlphaFoldDB" id="A0A4U5MEN9"/>
<dbReference type="InterPro" id="IPR046341">
    <property type="entry name" value="SET_dom_sf"/>
</dbReference>
<dbReference type="EC" id="2.1.1.361" evidence="3"/>
<evidence type="ECO:0000313" key="16">
    <source>
        <dbReference type="Proteomes" id="UP000298663"/>
    </source>
</evidence>
<dbReference type="OrthoDB" id="5560686at2759"/>
<sequence length="244" mass="28149">MLSQNCPLPCAVIPPFVLCVAAAEYRLKVMRVSLVVEMQRKAPRKKAVKARRSSKGLQTENGQNDNHKITEFFTVRRSKRKTTKQIENEENMKMEEAVTSGSNEEFLQTYECEEKGRGIRALKTFKRNDFVVEYRGELVSMYTARRREKEYSEDSTIGSYMYFFKHKDVQYCVDATEETPYKGRLINHSALKPNLKTKAVDLSDGSVHLLLVARRDIEVGEELLYDYGDRTPCNVANNPWLINS</sequence>
<dbReference type="GO" id="GO:0005634">
    <property type="term" value="C:nucleus"/>
    <property type="evidence" value="ECO:0007669"/>
    <property type="project" value="UniProtKB-SubCell"/>
</dbReference>
<dbReference type="InterPro" id="IPR016858">
    <property type="entry name" value="KMT5A-like"/>
</dbReference>
<keyword evidence="10" id="KW-0804">Transcription</keyword>
<evidence type="ECO:0000256" key="12">
    <source>
        <dbReference type="ARBA" id="ARBA00047784"/>
    </source>
</evidence>
<dbReference type="GO" id="GO:0032259">
    <property type="term" value="P:methylation"/>
    <property type="evidence" value="ECO:0007669"/>
    <property type="project" value="UniProtKB-KW"/>
</dbReference>
<evidence type="ECO:0000256" key="10">
    <source>
        <dbReference type="ARBA" id="ARBA00023163"/>
    </source>
</evidence>
<comment type="caution">
    <text evidence="15">The sequence shown here is derived from an EMBL/GenBank/DDBJ whole genome shotgun (WGS) entry which is preliminary data.</text>
</comment>
<dbReference type="GO" id="GO:0006357">
    <property type="term" value="P:regulation of transcription by RNA polymerase II"/>
    <property type="evidence" value="ECO:0007669"/>
    <property type="project" value="TreeGrafter"/>
</dbReference>
<dbReference type="InterPro" id="IPR001214">
    <property type="entry name" value="SET_dom"/>
</dbReference>
<dbReference type="PANTHER" id="PTHR46167">
    <property type="entry name" value="N-LYSINE METHYLTRANSFERASE KMT5A"/>
    <property type="match status" value="1"/>
</dbReference>
<feature type="domain" description="SET" evidence="14">
    <location>
        <begin position="105"/>
        <end position="228"/>
    </location>
</feature>
<reference evidence="15 16" key="2">
    <citation type="journal article" date="2019" name="G3 (Bethesda)">
        <title>Hybrid Assembly of the Genome of the Entomopathogenic Nematode Steinernema carpocapsae Identifies the X-Chromosome.</title>
        <authorList>
            <person name="Serra L."/>
            <person name="Macchietto M."/>
            <person name="Macias-Munoz A."/>
            <person name="McGill C.J."/>
            <person name="Rodriguez I.M."/>
            <person name="Rodriguez B."/>
            <person name="Murad R."/>
            <person name="Mortazavi A."/>
        </authorList>
    </citation>
    <scope>NUCLEOTIDE SEQUENCE [LARGE SCALE GENOMIC DNA]</scope>
    <source>
        <strain evidence="15 16">ALL</strain>
    </source>
</reference>
<dbReference type="PROSITE" id="PS51571">
    <property type="entry name" value="SAM_MT43_PR_SET"/>
    <property type="match status" value="1"/>
</dbReference>
<keyword evidence="5" id="KW-0489">Methyltransferase</keyword>
<feature type="compositionally biased region" description="Polar residues" evidence="13">
    <location>
        <begin position="55"/>
        <end position="64"/>
    </location>
</feature>
<dbReference type="GO" id="GO:0043516">
    <property type="term" value="P:regulation of DNA damage response, signal transduction by p53 class mediator"/>
    <property type="evidence" value="ECO:0007669"/>
    <property type="project" value="TreeGrafter"/>
</dbReference>
<evidence type="ECO:0000256" key="11">
    <source>
        <dbReference type="ARBA" id="ARBA00023242"/>
    </source>
</evidence>
<dbReference type="EMBL" id="AZBU02000008">
    <property type="protein sequence ID" value="TKR67641.1"/>
    <property type="molecule type" value="Genomic_DNA"/>
</dbReference>
<evidence type="ECO:0000256" key="4">
    <source>
        <dbReference type="ARBA" id="ARBA00022454"/>
    </source>
</evidence>
<evidence type="ECO:0000259" key="14">
    <source>
        <dbReference type="PROSITE" id="PS50280"/>
    </source>
</evidence>
<name>A0A4U5MEN9_STECR</name>
<keyword evidence="7" id="KW-0949">S-adenosyl-L-methionine</keyword>
<gene>
    <name evidence="15" type="ORF">L596_023761</name>
</gene>
<dbReference type="Proteomes" id="UP000298663">
    <property type="component" value="Unassembled WGS sequence"/>
</dbReference>
<evidence type="ECO:0000256" key="8">
    <source>
        <dbReference type="ARBA" id="ARBA00022853"/>
    </source>
</evidence>
<keyword evidence="11" id="KW-0539">Nucleus</keyword>
<evidence type="ECO:0000313" key="15">
    <source>
        <dbReference type="EMBL" id="TKR67641.1"/>
    </source>
</evidence>
<dbReference type="SUPFAM" id="SSF82199">
    <property type="entry name" value="SET domain"/>
    <property type="match status" value="1"/>
</dbReference>
<evidence type="ECO:0000256" key="13">
    <source>
        <dbReference type="SAM" id="MobiDB-lite"/>
    </source>
</evidence>
<proteinExistence type="predicted"/>
<dbReference type="STRING" id="34508.A0A4U5MEN9"/>
<keyword evidence="9" id="KW-0805">Transcription regulation</keyword>
<evidence type="ECO:0000256" key="7">
    <source>
        <dbReference type="ARBA" id="ARBA00022691"/>
    </source>
</evidence>
<keyword evidence="8" id="KW-0156">Chromatin regulator</keyword>
<protein>
    <recommendedName>
        <fullName evidence="3">[histone H4]-lysine(20) N-methyltransferase</fullName>
        <ecNumber evidence="3">2.1.1.361</ecNumber>
    </recommendedName>
</protein>
<accession>A0A4U5MEN9</accession>
<evidence type="ECO:0000256" key="2">
    <source>
        <dbReference type="ARBA" id="ARBA00004286"/>
    </source>
</evidence>
<comment type="subcellular location">
    <subcellularLocation>
        <location evidence="2">Chromosome</location>
    </subcellularLocation>
    <subcellularLocation>
        <location evidence="1">Nucleus</location>
    </subcellularLocation>
</comment>
<dbReference type="Gene3D" id="2.170.270.10">
    <property type="entry name" value="SET domain"/>
    <property type="match status" value="1"/>
</dbReference>
<dbReference type="InterPro" id="IPR047266">
    <property type="entry name" value="KMT5A-like_SET"/>
</dbReference>
<dbReference type="CDD" id="cd10528">
    <property type="entry name" value="SET_SETD8"/>
    <property type="match status" value="1"/>
</dbReference>
<dbReference type="SMART" id="SM00317">
    <property type="entry name" value="SET"/>
    <property type="match status" value="1"/>
</dbReference>
<dbReference type="InterPro" id="IPR051760">
    <property type="entry name" value="KMT5A"/>
</dbReference>
<feature type="compositionally biased region" description="Basic residues" evidence="13">
    <location>
        <begin position="45"/>
        <end position="54"/>
    </location>
</feature>
<dbReference type="PANTHER" id="PTHR46167:SF1">
    <property type="entry name" value="N-LYSINE METHYLTRANSFERASE KMT5A"/>
    <property type="match status" value="1"/>
</dbReference>
<organism evidence="15 16">
    <name type="scientific">Steinernema carpocapsae</name>
    <name type="common">Entomopathogenic nematode</name>
    <dbReference type="NCBI Taxonomy" id="34508"/>
    <lineage>
        <taxon>Eukaryota</taxon>
        <taxon>Metazoa</taxon>
        <taxon>Ecdysozoa</taxon>
        <taxon>Nematoda</taxon>
        <taxon>Chromadorea</taxon>
        <taxon>Rhabditida</taxon>
        <taxon>Tylenchina</taxon>
        <taxon>Panagrolaimomorpha</taxon>
        <taxon>Strongyloidoidea</taxon>
        <taxon>Steinernematidae</taxon>
        <taxon>Steinernema</taxon>
    </lineage>
</organism>
<keyword evidence="6" id="KW-0808">Transferase</keyword>